<keyword evidence="2" id="KW-0964">Secreted</keyword>
<feature type="signal peptide" evidence="3">
    <location>
        <begin position="1"/>
        <end position="24"/>
    </location>
</feature>
<keyword evidence="6" id="KW-1185">Reference proteome</keyword>
<dbReference type="EMBL" id="AMGO01000011">
    <property type="protein sequence ID" value="EKE45184.1"/>
    <property type="molecule type" value="Genomic_DNA"/>
</dbReference>
<feature type="domain" description="Pre-toxin TG" evidence="4">
    <location>
        <begin position="842"/>
        <end position="899"/>
    </location>
</feature>
<comment type="caution">
    <text evidence="5">The sequence shown here is derived from an EMBL/GenBank/DDBJ whole genome shotgun (WGS) entry which is preliminary data.</text>
</comment>
<evidence type="ECO:0000256" key="1">
    <source>
        <dbReference type="ARBA" id="ARBA00004613"/>
    </source>
</evidence>
<dbReference type="Proteomes" id="UP000006765">
    <property type="component" value="Unassembled WGS sequence"/>
</dbReference>
<organism evidence="5 6">
    <name type="scientific">Oceaniovalibus guishaninsula JLT2003</name>
    <dbReference type="NCBI Taxonomy" id="1231392"/>
    <lineage>
        <taxon>Bacteria</taxon>
        <taxon>Pseudomonadati</taxon>
        <taxon>Pseudomonadota</taxon>
        <taxon>Alphaproteobacteria</taxon>
        <taxon>Rhodobacterales</taxon>
        <taxon>Roseobacteraceae</taxon>
        <taxon>Oceaniovalibus</taxon>
    </lineage>
</organism>
<evidence type="ECO:0000259" key="4">
    <source>
        <dbReference type="Pfam" id="PF14449"/>
    </source>
</evidence>
<gene>
    <name evidence="5" type="ORF">OCGS_0879</name>
</gene>
<dbReference type="STRING" id="1231392.OCGS_0879"/>
<name>K2HR23_9RHOB</name>
<evidence type="ECO:0000313" key="6">
    <source>
        <dbReference type="Proteomes" id="UP000006765"/>
    </source>
</evidence>
<accession>K2HR23</accession>
<dbReference type="GO" id="GO:0005576">
    <property type="term" value="C:extracellular region"/>
    <property type="evidence" value="ECO:0007669"/>
    <property type="project" value="UniProtKB-SubCell"/>
</dbReference>
<feature type="chain" id="PRO_5003858605" description="Pre-toxin TG domain-containing protein" evidence="3">
    <location>
        <begin position="25"/>
        <end position="1043"/>
    </location>
</feature>
<dbReference type="InterPro" id="IPR027797">
    <property type="entry name" value="PT-TG_dom"/>
</dbReference>
<dbReference type="AlphaFoldDB" id="K2HR23"/>
<comment type="subcellular location">
    <subcellularLocation>
        <location evidence="1">Secreted</location>
    </subcellularLocation>
</comment>
<keyword evidence="3" id="KW-0732">Signal</keyword>
<dbReference type="Pfam" id="PF14449">
    <property type="entry name" value="PT-TG"/>
    <property type="match status" value="1"/>
</dbReference>
<evidence type="ECO:0000313" key="5">
    <source>
        <dbReference type="EMBL" id="EKE45184.1"/>
    </source>
</evidence>
<dbReference type="eggNOG" id="ENOG5033QG4">
    <property type="taxonomic scope" value="Bacteria"/>
</dbReference>
<reference evidence="5 6" key="1">
    <citation type="journal article" date="2012" name="J. Bacteriol.">
        <title>Draft Genome Sequence of Oceaniovalibus guishaninsula JLT2003T.</title>
        <authorList>
            <person name="Tang K."/>
            <person name="Liu K."/>
            <person name="Jiao N."/>
        </authorList>
    </citation>
    <scope>NUCLEOTIDE SEQUENCE [LARGE SCALE GENOMIC DNA]</scope>
    <source>
        <strain evidence="5 6">JLT2003</strain>
    </source>
</reference>
<protein>
    <recommendedName>
        <fullName evidence="4">Pre-toxin TG domain-containing protein</fullName>
    </recommendedName>
</protein>
<evidence type="ECO:0000256" key="2">
    <source>
        <dbReference type="ARBA" id="ARBA00022525"/>
    </source>
</evidence>
<proteinExistence type="predicted"/>
<evidence type="ECO:0000256" key="3">
    <source>
        <dbReference type="SAM" id="SignalP"/>
    </source>
</evidence>
<sequence>MIRVQQSIIAAGLWACFAHSAAHAACEPSFGAMMLDWVETEARDQSRELAEMDYRNRVFNYHLIGHERVQERLEQISRDLIDATAMIRSQEVGLDDNSLATLLRREQAAQAAFGILLSIRQSLDFSKLTLSALGQEFSPVMLQEDGLGHVGRSTLIADLLALSEAANESLNARFGFFIVVRMDEEGNVVGGEGDMGDIDSNGALSEDQKDAKEVSTALLSIAISTGNPYLAIPYIVMGWVEGYEEKECRRRIRGQIRFLLEALDLLPDKLITRPEQAVMFARVHAESLRAFEPVHAEMEALTHDLKAEWAALFGYNLLRRKQTARQLTAAVVARIGDLYGTDATVTSIVNNVRLSEVAGSIADLYAFLARREAVLLASCFDVDGLSALEDFEDGAMLMRETLETYQSYASLAPIGDVIDFSLQRVEDSRENRLFQLDGLRARPCKALTEPTFTFPPAHRAPRLPYNQVPGHSIPVQTGGPERLIRVQAGGGGACITYQAGDLFLCRGDDAGGTYYGDQFSDGSGNPTVDILRSSNDGGYRGRIRAVAQEVEQMISGVEARIETLRKSADAGQAFLPRWTGQNSSTISAARVQAAGRTAAIIQDRQEFIGKTGDGVALSEDILTRLQTTGVDSALTSAIVEQAGGGDVLLSNIPASAYLPNAPNPVGVEVNKEFVAQPGDPRANAILREAAKVRMALPLLSPARSVALSTLETADRFAKGGAVEIADLLLNDARSLRYFESGLISEFSIHVLDPISGNILRRELSAASDLPETSILAIAETFERNRSAQAALSSSLRPVLSSTGQSRRLEALDHADEVRAIAQAEFYSGNLHDGRALMDLSGSLLDLATALTPGISLARDFYEAVSGTDMITGEELSEIARTMAVLGVMTAGIASKGKLFLKVIDKLNEAGVAGRRAEKIFDRALEIDSVRLPWEDSKSLHAELRQSAEGGFDHLGKWIDGRNIDEGLIDEALNQGDRFYDSVNESLLFLQSGVPTGARRAGVTVDVDNDVISTVLWETKTNAEILSEKTDDGLRWFVEIPREP</sequence>